<dbReference type="PANTHER" id="PTHR38035:SF1">
    <property type="entry name" value="ANCILLARY SECYEG TRANSLOCON SUBUNIT"/>
    <property type="match status" value="1"/>
</dbReference>
<evidence type="ECO:0000313" key="11">
    <source>
        <dbReference type="EMBL" id="WGZ92230.1"/>
    </source>
</evidence>
<keyword evidence="4 9" id="KW-1133">Transmembrane helix</keyword>
<gene>
    <name evidence="11" type="ORF">QJT80_07025</name>
</gene>
<evidence type="ECO:0000256" key="9">
    <source>
        <dbReference type="SAM" id="Phobius"/>
    </source>
</evidence>
<dbReference type="AlphaFoldDB" id="A0AA95HA47"/>
<dbReference type="PANTHER" id="PTHR38035">
    <property type="entry name" value="UPF0070 PROTEIN YFGM"/>
    <property type="match status" value="1"/>
</dbReference>
<dbReference type="InterPro" id="IPR011990">
    <property type="entry name" value="TPR-like_helical_dom_sf"/>
</dbReference>
<evidence type="ECO:0000256" key="1">
    <source>
        <dbReference type="ARBA" id="ARBA00004401"/>
    </source>
</evidence>
<evidence type="ECO:0000259" key="10">
    <source>
        <dbReference type="Pfam" id="PF09976"/>
    </source>
</evidence>
<evidence type="ECO:0000256" key="4">
    <source>
        <dbReference type="ARBA" id="ARBA00022989"/>
    </source>
</evidence>
<dbReference type="GO" id="GO:0005886">
    <property type="term" value="C:plasma membrane"/>
    <property type="evidence" value="ECO:0007669"/>
    <property type="project" value="UniProtKB-SubCell"/>
</dbReference>
<dbReference type="GO" id="GO:0044877">
    <property type="term" value="F:protein-containing complex binding"/>
    <property type="evidence" value="ECO:0007669"/>
    <property type="project" value="InterPro"/>
</dbReference>
<dbReference type="Gene3D" id="1.25.40.10">
    <property type="entry name" value="Tetratricopeptide repeat domain"/>
    <property type="match status" value="1"/>
</dbReference>
<dbReference type="InterPro" id="IPR018704">
    <property type="entry name" value="SecYEG/CpoB_TPR"/>
</dbReference>
<accession>A0AA95HA47</accession>
<dbReference type="SUPFAM" id="SSF48452">
    <property type="entry name" value="TPR-like"/>
    <property type="match status" value="1"/>
</dbReference>
<dbReference type="KEGG" id="tdu:QJT80_07025"/>
<protein>
    <recommendedName>
        <fullName evidence="8">Ancillary SecYEG translocon subunit</fullName>
    </recommendedName>
</protein>
<evidence type="ECO:0000256" key="7">
    <source>
        <dbReference type="ARBA" id="ARBA00024197"/>
    </source>
</evidence>
<name>A0AA95HA47_9GAMM</name>
<reference evidence="11" key="1">
    <citation type="journal article" date="2023" name="Int. J. Mol. Sci.">
        <title>Metagenomics Revealed a New Genus 'Candidatus Thiocaldithrix dubininis' gen. nov., sp. nov. and a New Species 'Candidatus Thiothrix putei' sp. nov. in the Family Thiotrichaceae, Some Members of Which Have Traits of Both Na+- and H+-Motive Energetics.</title>
        <authorList>
            <person name="Ravin N.V."/>
            <person name="Muntyan M.S."/>
            <person name="Smolyakov D.D."/>
            <person name="Rudenko T.S."/>
            <person name="Beletsky A.V."/>
            <person name="Mardanov A.V."/>
            <person name="Grabovich M.Y."/>
        </authorList>
    </citation>
    <scope>NUCLEOTIDE SEQUENCE</scope>
    <source>
        <strain evidence="11">GKL-01</strain>
    </source>
</reference>
<proteinExistence type="inferred from homology"/>
<dbReference type="Pfam" id="PF09976">
    <property type="entry name" value="TPR_21"/>
    <property type="match status" value="1"/>
</dbReference>
<keyword evidence="6" id="KW-0143">Chaperone</keyword>
<dbReference type="PIRSF" id="PIRSF006170">
    <property type="entry name" value="YfgM"/>
    <property type="match status" value="1"/>
</dbReference>
<dbReference type="InterPro" id="IPR026039">
    <property type="entry name" value="YfgM"/>
</dbReference>
<keyword evidence="5 9" id="KW-0472">Membrane</keyword>
<comment type="subcellular location">
    <subcellularLocation>
        <location evidence="1">Cell membrane</location>
        <topology evidence="1">Single-pass type II membrane protein</topology>
    </subcellularLocation>
</comment>
<keyword evidence="3 9" id="KW-0812">Transmembrane</keyword>
<dbReference type="EMBL" id="CP124755">
    <property type="protein sequence ID" value="WGZ92230.1"/>
    <property type="molecule type" value="Genomic_DNA"/>
</dbReference>
<evidence type="ECO:0000256" key="6">
    <source>
        <dbReference type="ARBA" id="ARBA00023186"/>
    </source>
</evidence>
<feature type="transmembrane region" description="Helical" evidence="9">
    <location>
        <begin position="23"/>
        <end position="42"/>
    </location>
</feature>
<feature type="domain" description="Ancillary SecYEG translocon subunit/Cell division coordinator CpoB TPR" evidence="10">
    <location>
        <begin position="15"/>
        <end position="204"/>
    </location>
</feature>
<dbReference type="Proteomes" id="UP001300672">
    <property type="component" value="Chromosome"/>
</dbReference>
<sequence length="207" mass="23075">MSDYQTDDEKVEELKAWWKENGVSVMVGIGLAVVALFGWEYWKKAQIENAVQASALYNEVHKNADKSWDIASSHIIKLQDDYKSTPYAAVASLKTADVYAQKGEYEPAVKALNWVIDNSSEDAYKDLARVRLARVFTAQNKLADAEKLANATYPKAYESIVEEIKGDIFVAQKKLADARTAYDKAIVTSKGDTELLKMKRANLGEGV</sequence>
<reference evidence="11" key="2">
    <citation type="submission" date="2023-04" db="EMBL/GenBank/DDBJ databases">
        <authorList>
            <person name="Beletskiy A.V."/>
            <person name="Mardanov A.V."/>
            <person name="Ravin N.V."/>
        </authorList>
    </citation>
    <scope>NUCLEOTIDE SEQUENCE</scope>
    <source>
        <strain evidence="11">GKL-01</strain>
    </source>
</reference>
<comment type="similarity">
    <text evidence="7">Belongs to the YfgM family.</text>
</comment>
<evidence type="ECO:0000256" key="5">
    <source>
        <dbReference type="ARBA" id="ARBA00023136"/>
    </source>
</evidence>
<keyword evidence="2" id="KW-1003">Cell membrane</keyword>
<evidence type="ECO:0000256" key="2">
    <source>
        <dbReference type="ARBA" id="ARBA00022475"/>
    </source>
</evidence>
<evidence type="ECO:0000256" key="3">
    <source>
        <dbReference type="ARBA" id="ARBA00022692"/>
    </source>
</evidence>
<evidence type="ECO:0000256" key="8">
    <source>
        <dbReference type="ARBA" id="ARBA00024235"/>
    </source>
</evidence>
<organism evidence="11">
    <name type="scientific">Candidatus Thiocaldithrix dubininis</name>
    <dbReference type="NCBI Taxonomy" id="3080823"/>
    <lineage>
        <taxon>Bacteria</taxon>
        <taxon>Pseudomonadati</taxon>
        <taxon>Pseudomonadota</taxon>
        <taxon>Gammaproteobacteria</taxon>
        <taxon>Thiotrichales</taxon>
        <taxon>Thiotrichaceae</taxon>
        <taxon>Candidatus Thiocaldithrix</taxon>
    </lineage>
</organism>